<dbReference type="InterPro" id="IPR036465">
    <property type="entry name" value="vWFA_dom_sf"/>
</dbReference>
<feature type="chain" id="PRO_5018718448" evidence="1">
    <location>
        <begin position="22"/>
        <end position="409"/>
    </location>
</feature>
<feature type="signal peptide" evidence="1">
    <location>
        <begin position="1"/>
        <end position="21"/>
    </location>
</feature>
<proteinExistence type="predicted"/>
<dbReference type="EMBL" id="MH908922">
    <property type="protein sequence ID" value="AYM54431.1"/>
    <property type="molecule type" value="Genomic_DNA"/>
</dbReference>
<dbReference type="Gene3D" id="3.40.50.410">
    <property type="entry name" value="von Willebrand factor, type A domain"/>
    <property type="match status" value="1"/>
</dbReference>
<evidence type="ECO:0000259" key="2">
    <source>
        <dbReference type="PROSITE" id="PS50234"/>
    </source>
</evidence>
<dbReference type="PROSITE" id="PS50234">
    <property type="entry name" value="VWFA"/>
    <property type="match status" value="1"/>
</dbReference>
<protein>
    <submittedName>
        <fullName evidence="3">Glycine-rich protein</fullName>
    </submittedName>
</protein>
<evidence type="ECO:0000313" key="3">
    <source>
        <dbReference type="EMBL" id="AYM54431.1"/>
    </source>
</evidence>
<dbReference type="SUPFAM" id="SSF53300">
    <property type="entry name" value="vWA-like"/>
    <property type="match status" value="1"/>
</dbReference>
<keyword evidence="1" id="KW-0732">Signal</keyword>
<feature type="domain" description="VWFA" evidence="2">
    <location>
        <begin position="81"/>
        <end position="324"/>
    </location>
</feature>
<organism evidence="3">
    <name type="scientific">Phaselicystis flava</name>
    <dbReference type="NCBI Taxonomy" id="525924"/>
    <lineage>
        <taxon>Bacteria</taxon>
        <taxon>Pseudomonadati</taxon>
        <taxon>Myxococcota</taxon>
        <taxon>Polyangia</taxon>
        <taxon>Polyangiales</taxon>
        <taxon>Phaselicystidaceae</taxon>
        <taxon>Phaselicystis</taxon>
    </lineage>
</organism>
<dbReference type="PROSITE" id="PS51257">
    <property type="entry name" value="PROKAR_LIPOPROTEIN"/>
    <property type="match status" value="1"/>
</dbReference>
<sequence>MLRPHLALRPLLALALPFTFAAACTATSDPNEFGAGGGGGSSGKGAGGNDITVSAGNGSGSGVFNGENCGSTTFGNQIPGNVLIVLDRSGSMSGGDGEPDKWGPTKSALGIMMSTASPELRMGLLPFPAGKFDDGAMALCAFNLAAPECAALFADGGCKDIDPQPAVAVAPLAQSQPQIQSWLGSNGPKGNTPTLWALKTGYQIMKELKADGERYVLLLTDGAPTTHQPPTGVGPLMIPESNIECKSLADIEAAAKIASSGTPSIKTFVIGAPGSEGAGQSLSQIALNGLTPKSPGCSAAAKDCHHQIGKGNFQAELEAVLQQIAGLITDCVFAIPMGTEEVDPDLVNVIVETSEGKKETYFDADHQDGWDYTDASKTKVQLYGPVCDAYKAEKGSKVEIVLGCKTIVK</sequence>
<name>A0A3S5GYH9_9BACT</name>
<dbReference type="AlphaFoldDB" id="A0A3S5GYH9"/>
<reference evidence="3" key="1">
    <citation type="journal article" date="2018" name="J. Ind. Microbiol. Biotechnol.">
        <title>Genome mining reveals uncommon alkylpyrones as type III PKS products from myxobacteria.</title>
        <authorList>
            <person name="Hug J.J."/>
            <person name="Panter F."/>
            <person name="Krug D."/>
            <person name="Muller R."/>
        </authorList>
    </citation>
    <scope>NUCLEOTIDE SEQUENCE</scope>
    <source>
        <strain evidence="3">MSr9315</strain>
    </source>
</reference>
<evidence type="ECO:0000256" key="1">
    <source>
        <dbReference type="SAM" id="SignalP"/>
    </source>
</evidence>
<dbReference type="InterPro" id="IPR002035">
    <property type="entry name" value="VWF_A"/>
</dbReference>
<accession>A0A3S5GYH9</accession>